<sequence length="347" mass="36048">MPDLLVAAEATAVWRELGRSGAIERCSGPESSRALGELLADLDSRHPVGVVLSVCVQLASVIPLLRTLAPGGGRAAEVFEAALSGEAVVALAATDEAAAGSDLMDLGTRLGQEAGGPRLDGGKRWITNAMWADHLLVLARSRETRHFTSFAWVLLPAGRATVRPSAEALFTGAGIGDVDLGDVGLDADHLVGRPGRAMAEFVRAMAGERLAGGLWARALCRRVLRHTCRRLRERPGGDGVLWDNAAVRDRFARCLVALSALDAEVAAAAAGPLRPTAAMLLKVRCADTVDLVLSGCVDLLGAESFRDGGLASLRAETAMFGIAGGASGALLQGIAQHADDLLTEVVS</sequence>
<dbReference type="PANTHER" id="PTHR48083">
    <property type="entry name" value="MEDIUM-CHAIN SPECIFIC ACYL-COA DEHYDROGENASE, MITOCHONDRIAL-RELATED"/>
    <property type="match status" value="1"/>
</dbReference>
<organism evidence="12 13">
    <name type="scientific">Amycolatopsis coloradensis</name>
    <dbReference type="NCBI Taxonomy" id="76021"/>
    <lineage>
        <taxon>Bacteria</taxon>
        <taxon>Bacillati</taxon>
        <taxon>Actinomycetota</taxon>
        <taxon>Actinomycetes</taxon>
        <taxon>Pseudonocardiales</taxon>
        <taxon>Pseudonocardiaceae</taxon>
        <taxon>Amycolatopsis</taxon>
    </lineage>
</organism>
<dbReference type="SUPFAM" id="SSF56645">
    <property type="entry name" value="Acyl-CoA dehydrogenase NM domain-like"/>
    <property type="match status" value="1"/>
</dbReference>
<dbReference type="RefSeq" id="WP_076162961.1">
    <property type="nucleotide sequence ID" value="NZ_JBEZVB010000040.1"/>
</dbReference>
<evidence type="ECO:0000259" key="11">
    <source>
        <dbReference type="Pfam" id="PF02770"/>
    </source>
</evidence>
<dbReference type="STRING" id="76021.BS329_21040"/>
<dbReference type="Pfam" id="PF02770">
    <property type="entry name" value="Acyl-CoA_dh_M"/>
    <property type="match status" value="1"/>
</dbReference>
<accession>A0A1R0KQY7</accession>
<dbReference type="InterPro" id="IPR036250">
    <property type="entry name" value="AcylCo_DH-like_C"/>
</dbReference>
<feature type="domain" description="Acyl-CoA dehydrogenase/oxidase C-terminal" evidence="10">
    <location>
        <begin position="203"/>
        <end position="337"/>
    </location>
</feature>
<dbReference type="EMBL" id="MQUQ01000011">
    <property type="protein sequence ID" value="OLZ50105.1"/>
    <property type="molecule type" value="Genomic_DNA"/>
</dbReference>
<keyword evidence="13" id="KW-1185">Reference proteome</keyword>
<dbReference type="OrthoDB" id="4161535at2"/>
<evidence type="ECO:0000256" key="2">
    <source>
        <dbReference type="ARBA" id="ARBA00009347"/>
    </source>
</evidence>
<dbReference type="GO" id="GO:0050660">
    <property type="term" value="F:flavin adenine dinucleotide binding"/>
    <property type="evidence" value="ECO:0007669"/>
    <property type="project" value="TreeGrafter"/>
</dbReference>
<evidence type="ECO:0000256" key="5">
    <source>
        <dbReference type="ARBA" id="ARBA00023002"/>
    </source>
</evidence>
<dbReference type="InterPro" id="IPR046373">
    <property type="entry name" value="Acyl-CoA_Oxase/DH_mid-dom_sf"/>
</dbReference>
<evidence type="ECO:0000256" key="6">
    <source>
        <dbReference type="ARBA" id="ARBA00037085"/>
    </source>
</evidence>
<dbReference type="Gene3D" id="1.20.140.10">
    <property type="entry name" value="Butyryl-CoA Dehydrogenase, subunit A, domain 3"/>
    <property type="match status" value="1"/>
</dbReference>
<dbReference type="GO" id="GO:0003995">
    <property type="term" value="F:acyl-CoA dehydrogenase activity"/>
    <property type="evidence" value="ECO:0007669"/>
    <property type="project" value="TreeGrafter"/>
</dbReference>
<dbReference type="GO" id="GO:0033539">
    <property type="term" value="P:fatty acid beta-oxidation using acyl-CoA dehydrogenase"/>
    <property type="evidence" value="ECO:0007669"/>
    <property type="project" value="TreeGrafter"/>
</dbReference>
<comment type="similarity">
    <text evidence="2 9">Belongs to the acyl-CoA dehydrogenase family.</text>
</comment>
<dbReference type="AlphaFoldDB" id="A0A1R0KQY7"/>
<gene>
    <name evidence="12" type="ORF">BS329_21040</name>
</gene>
<keyword evidence="4 9" id="KW-0274">FAD</keyword>
<dbReference type="Gene3D" id="2.40.110.10">
    <property type="entry name" value="Butyryl-CoA Dehydrogenase, subunit A, domain 2"/>
    <property type="match status" value="1"/>
</dbReference>
<comment type="function">
    <text evidence="6">Catalyzes the dehydrogenation at the alpha-beta position of ACP-bound acyl chains. This results in the introduction of a double bond in the lipidic chain, which is further transferred to the epsilon-amino group of lysine residue in the mycobactin core by MbtK.</text>
</comment>
<dbReference type="SUPFAM" id="SSF47203">
    <property type="entry name" value="Acyl-CoA dehydrogenase C-terminal domain-like"/>
    <property type="match status" value="1"/>
</dbReference>
<keyword evidence="5 9" id="KW-0560">Oxidoreductase</keyword>
<dbReference type="InterPro" id="IPR006091">
    <property type="entry name" value="Acyl-CoA_Oxase/DH_mid-dom"/>
</dbReference>
<evidence type="ECO:0000256" key="3">
    <source>
        <dbReference type="ARBA" id="ARBA00022630"/>
    </source>
</evidence>
<dbReference type="GO" id="GO:0005737">
    <property type="term" value="C:cytoplasm"/>
    <property type="evidence" value="ECO:0007669"/>
    <property type="project" value="TreeGrafter"/>
</dbReference>
<evidence type="ECO:0000313" key="12">
    <source>
        <dbReference type="EMBL" id="OLZ50105.1"/>
    </source>
</evidence>
<feature type="domain" description="Acyl-CoA oxidase/dehydrogenase middle" evidence="11">
    <location>
        <begin position="90"/>
        <end position="183"/>
    </location>
</feature>
<dbReference type="InterPro" id="IPR050741">
    <property type="entry name" value="Acyl-CoA_dehydrogenase"/>
</dbReference>
<dbReference type="Pfam" id="PF00441">
    <property type="entry name" value="Acyl-CoA_dh_1"/>
    <property type="match status" value="1"/>
</dbReference>
<comment type="caution">
    <text evidence="12">The sequence shown here is derived from an EMBL/GenBank/DDBJ whole genome shotgun (WGS) entry which is preliminary data.</text>
</comment>
<name>A0A1R0KQY7_9PSEU</name>
<evidence type="ECO:0000256" key="1">
    <source>
        <dbReference type="ARBA" id="ARBA00005102"/>
    </source>
</evidence>
<evidence type="ECO:0000259" key="10">
    <source>
        <dbReference type="Pfam" id="PF00441"/>
    </source>
</evidence>
<comment type="pathway">
    <text evidence="1">Siderophore biosynthesis; mycobactin biosynthesis.</text>
</comment>
<evidence type="ECO:0000256" key="7">
    <source>
        <dbReference type="ARBA" id="ARBA00040394"/>
    </source>
</evidence>
<evidence type="ECO:0000256" key="9">
    <source>
        <dbReference type="RuleBase" id="RU362125"/>
    </source>
</evidence>
<dbReference type="InterPro" id="IPR009100">
    <property type="entry name" value="AcylCoA_DH/oxidase_NM_dom_sf"/>
</dbReference>
<comment type="cofactor">
    <cofactor evidence="9">
        <name>FAD</name>
        <dbReference type="ChEBI" id="CHEBI:57692"/>
    </cofactor>
</comment>
<dbReference type="InterPro" id="IPR009075">
    <property type="entry name" value="AcylCo_DH/oxidase_C"/>
</dbReference>
<evidence type="ECO:0000313" key="13">
    <source>
        <dbReference type="Proteomes" id="UP000187486"/>
    </source>
</evidence>
<proteinExistence type="inferred from homology"/>
<evidence type="ECO:0000256" key="8">
    <source>
        <dbReference type="ARBA" id="ARBA00042660"/>
    </source>
</evidence>
<reference evidence="12 13" key="1">
    <citation type="submission" date="2016-01" db="EMBL/GenBank/DDBJ databases">
        <title>Amycolatopsis coloradensis genome sequencing and assembly.</title>
        <authorList>
            <person name="Mayilraj S."/>
        </authorList>
    </citation>
    <scope>NUCLEOTIDE SEQUENCE [LARGE SCALE GENOMIC DNA]</scope>
    <source>
        <strain evidence="12 13">DSM 44225</strain>
    </source>
</reference>
<dbReference type="Proteomes" id="UP000187486">
    <property type="component" value="Unassembled WGS sequence"/>
</dbReference>
<evidence type="ECO:0000256" key="4">
    <source>
        <dbReference type="ARBA" id="ARBA00022827"/>
    </source>
</evidence>
<protein>
    <recommendedName>
        <fullName evidence="7">Acyl-[acyl-carrier-protein] dehydrogenase MbtN</fullName>
    </recommendedName>
    <alternativeName>
        <fullName evidence="8">Mycobactin synthase protein N</fullName>
    </alternativeName>
</protein>
<keyword evidence="3 9" id="KW-0285">Flavoprotein</keyword>
<dbReference type="PANTHER" id="PTHR48083:SF20">
    <property type="entry name" value="LONG-CHAIN SPECIFIC ACYL-COA DEHYDROGENASE, MITOCHONDRIAL"/>
    <property type="match status" value="1"/>
</dbReference>